<dbReference type="GO" id="GO:0005840">
    <property type="term" value="C:ribosome"/>
    <property type="evidence" value="ECO:0007669"/>
    <property type="project" value="UniProtKB-KW"/>
</dbReference>
<gene>
    <name evidence="5" type="ORF">F3Y22_tig00116959pilonHSYRG00059</name>
</gene>
<accession>A0A6A2WKP6</accession>
<dbReference type="PANTHER" id="PTHR12760">
    <property type="entry name" value="TETRATRICOPEPTIDE REPEAT PROTEIN"/>
    <property type="match status" value="1"/>
</dbReference>
<protein>
    <recommendedName>
        <fullName evidence="2">ER membrane protein complex subunit 2</fullName>
    </recommendedName>
</protein>
<keyword evidence="5" id="KW-0687">Ribonucleoprotein</keyword>
<dbReference type="EMBL" id="VEPZ02001734">
    <property type="protein sequence ID" value="KAE8659948.1"/>
    <property type="molecule type" value="Genomic_DNA"/>
</dbReference>
<evidence type="ECO:0000259" key="4">
    <source>
        <dbReference type="Pfam" id="PF07727"/>
    </source>
</evidence>
<feature type="domain" description="Reverse transcriptase Ty1/copia-type" evidence="4">
    <location>
        <begin position="238"/>
        <end position="296"/>
    </location>
</feature>
<organism evidence="5 6">
    <name type="scientific">Hibiscus syriacus</name>
    <name type="common">Rose of Sharon</name>
    <dbReference type="NCBI Taxonomy" id="106335"/>
    <lineage>
        <taxon>Eukaryota</taxon>
        <taxon>Viridiplantae</taxon>
        <taxon>Streptophyta</taxon>
        <taxon>Embryophyta</taxon>
        <taxon>Tracheophyta</taxon>
        <taxon>Spermatophyta</taxon>
        <taxon>Magnoliopsida</taxon>
        <taxon>eudicotyledons</taxon>
        <taxon>Gunneridae</taxon>
        <taxon>Pentapetalae</taxon>
        <taxon>rosids</taxon>
        <taxon>malvids</taxon>
        <taxon>Malvales</taxon>
        <taxon>Malvaceae</taxon>
        <taxon>Malvoideae</taxon>
        <taxon>Hibiscus</taxon>
    </lineage>
</organism>
<dbReference type="Pfam" id="PF07727">
    <property type="entry name" value="RVT_2"/>
    <property type="match status" value="2"/>
</dbReference>
<dbReference type="Proteomes" id="UP000436088">
    <property type="component" value="Unassembled WGS sequence"/>
</dbReference>
<dbReference type="InterPro" id="IPR039856">
    <property type="entry name" value="EMC2-like"/>
</dbReference>
<proteinExistence type="inferred from homology"/>
<reference evidence="5" key="1">
    <citation type="submission" date="2019-09" db="EMBL/GenBank/DDBJ databases">
        <title>Draft genome information of white flower Hibiscus syriacus.</title>
        <authorList>
            <person name="Kim Y.-M."/>
        </authorList>
    </citation>
    <scope>NUCLEOTIDE SEQUENCE [LARGE SCALE GENOMIC DNA]</scope>
    <source>
        <strain evidence="5">YM2019G1</strain>
    </source>
</reference>
<evidence type="ECO:0000256" key="3">
    <source>
        <dbReference type="SAM" id="MobiDB-lite"/>
    </source>
</evidence>
<evidence type="ECO:0000256" key="1">
    <source>
        <dbReference type="ARBA" id="ARBA00022803"/>
    </source>
</evidence>
<evidence type="ECO:0000313" key="6">
    <source>
        <dbReference type="Proteomes" id="UP000436088"/>
    </source>
</evidence>
<evidence type="ECO:0000256" key="2">
    <source>
        <dbReference type="RuleBase" id="RU367091"/>
    </source>
</evidence>
<feature type="compositionally biased region" description="Basic and acidic residues" evidence="3">
    <location>
        <begin position="15"/>
        <end position="33"/>
    </location>
</feature>
<keyword evidence="2" id="KW-0472">Membrane</keyword>
<feature type="region of interest" description="Disordered" evidence="3">
    <location>
        <begin position="15"/>
        <end position="42"/>
    </location>
</feature>
<dbReference type="InterPro" id="IPR013103">
    <property type="entry name" value="RVT_2"/>
</dbReference>
<name>A0A6A2WKP6_HIBSY</name>
<sequence length="465" mass="52038">MGLLKLLKLQLNDMHESQRNDRNQRGLGRDRGHGRGGSRSRLELLSKKEIVKGLPHINHPDQLCEGCLVEKQLRKSFPKESELRARKPLEFIHTDVCGPIKPISLGEPQREFETPPTSPTSTTQGDSSPSSSGSQSERVVQRTRNFRDLYEVLNECTKQNAKGDIERHKARLVAKGYSQKAGIDYDEMDVKSAFLNGVPEEKVYIQQPSGYEVKGHKDKVLKLKKALYGLKQIKDRDILIVCLYVDHLIFTGSNPSMFKEFKDVMMKEFEMTDMRIMAYYLGIEVLYTLGGLENLQTAKKYYASTIDLTGGKNTRALFGLCLCTSAIAQISKGRNKEDKESPELHSLAATALEKDYRRRASDKLGLLTSALRSLKSKVRVYNCMTKRGVGSSVQSGAWTESLGVVALGFSFEECGCLLLGFVCPAVLSAGLFRSSLFTVMMFQGWLILHMMNSTMANGPHVCMEV</sequence>
<keyword evidence="5" id="KW-0689">Ribosomal protein</keyword>
<feature type="domain" description="Reverse transcriptase Ty1/copia-type" evidence="4">
    <location>
        <begin position="187"/>
        <end position="233"/>
    </location>
</feature>
<evidence type="ECO:0000313" key="5">
    <source>
        <dbReference type="EMBL" id="KAE8659948.1"/>
    </source>
</evidence>
<comment type="similarity">
    <text evidence="2">Belongs to the EMC2 family.</text>
</comment>
<comment type="caution">
    <text evidence="5">The sequence shown here is derived from an EMBL/GenBank/DDBJ whole genome shotgun (WGS) entry which is preliminary data.</text>
</comment>
<feature type="region of interest" description="Disordered" evidence="3">
    <location>
        <begin position="100"/>
        <end position="140"/>
    </location>
</feature>
<dbReference type="AlphaFoldDB" id="A0A6A2WKP6"/>
<keyword evidence="6" id="KW-1185">Reference proteome</keyword>
<keyword evidence="1" id="KW-0802">TPR repeat</keyword>
<keyword evidence="2" id="KW-0256">Endoplasmic reticulum</keyword>
<comment type="function">
    <text evidence="2">Part of the endoplasmic reticulum membrane protein complex (EMC) that enables the energy-independent insertion into endoplasmic reticulum membranes of newly synthesized membrane proteins.</text>
</comment>
<dbReference type="GO" id="GO:0072546">
    <property type="term" value="C:EMC complex"/>
    <property type="evidence" value="ECO:0007669"/>
    <property type="project" value="UniProtKB-UniRule"/>
</dbReference>
<feature type="compositionally biased region" description="Low complexity" evidence="3">
    <location>
        <begin position="119"/>
        <end position="136"/>
    </location>
</feature>
<comment type="subunit">
    <text evidence="2">Component of the ER membrane protein complex (EMC).</text>
</comment>
<comment type="subcellular location">
    <subcellularLocation>
        <location evidence="2">Endoplasmic reticulum membrane</location>
        <topology evidence="2">Peripheral membrane protein</topology>
        <orientation evidence="2">Cytoplasmic side</orientation>
    </subcellularLocation>
</comment>